<evidence type="ECO:0000313" key="8">
    <source>
        <dbReference type="EMBL" id="SJZ34160.1"/>
    </source>
</evidence>
<keyword evidence="7" id="KW-0998">Cell outer membrane</keyword>
<dbReference type="SUPFAM" id="SSF56954">
    <property type="entry name" value="Outer membrane efflux proteins (OEP)"/>
    <property type="match status" value="1"/>
</dbReference>
<dbReference type="GO" id="GO:1990281">
    <property type="term" value="C:efflux pump complex"/>
    <property type="evidence" value="ECO:0007669"/>
    <property type="project" value="TreeGrafter"/>
</dbReference>
<dbReference type="PANTHER" id="PTHR30026:SF20">
    <property type="entry name" value="OUTER MEMBRANE PROTEIN TOLC"/>
    <property type="match status" value="1"/>
</dbReference>
<sequence>MRKLFTLVCCAFLLQGRAQNGSDKWDLRQCVEYARQNNISVKQADVQARIAALQEKQAKYNLYPNASGNATTGVRFGRSIDPTTNGFANSQFLYQNFGISGGVQIYNQGRLRYNLEAAKLNLKAALADVETAANDVSINVATYYLQVLLAKEQINVTNVQISQTLTQYDITKKRVDAGALPELNLAEVEAQLATDSTNYISARAQYEQSLINLRALLNLDPSVLFGLETPPVEQIPIETLGDLQPEYVYNLALGNQPLQRANEFRIQAAQKNILASRAIMYPTLSVGASLATNFSNSFKYTNGVTFGGYAPITGAEPVVNISNVNYYVQSPIYKVTQSSRSFGDLWSGWSDQLSNNFGQNVGLTLSVPIFNNGQGRIAHQQSKLNLKSAELQKESSNLKLKQDIYTAYTNASSALQKFNAGKKNVESAQKAYDFALKRYEVGLLNSLDLITNQNNLLRAKLLQLNNQYDYVFKMKLLEFYKGQGMKL</sequence>
<dbReference type="InterPro" id="IPR051906">
    <property type="entry name" value="TolC-like"/>
</dbReference>
<name>A0A1T4JVC2_9BACT</name>
<accession>A0A1T4JVC2</accession>
<dbReference type="Gene3D" id="1.20.1600.10">
    <property type="entry name" value="Outer membrane efflux proteins (OEP)"/>
    <property type="match status" value="1"/>
</dbReference>
<evidence type="ECO:0000256" key="4">
    <source>
        <dbReference type="ARBA" id="ARBA00022452"/>
    </source>
</evidence>
<evidence type="ECO:0000256" key="7">
    <source>
        <dbReference type="ARBA" id="ARBA00023237"/>
    </source>
</evidence>
<dbReference type="Pfam" id="PF02321">
    <property type="entry name" value="OEP"/>
    <property type="match status" value="2"/>
</dbReference>
<proteinExistence type="inferred from homology"/>
<gene>
    <name evidence="8" type="ORF">SAMN04488132_101228</name>
</gene>
<protein>
    <submittedName>
        <fullName evidence="8">Outer membrane protein</fullName>
    </submittedName>
</protein>
<dbReference type="InterPro" id="IPR003423">
    <property type="entry name" value="OMP_efflux"/>
</dbReference>
<reference evidence="8 9" key="1">
    <citation type="submission" date="2017-02" db="EMBL/GenBank/DDBJ databases">
        <authorList>
            <person name="Peterson S.W."/>
        </authorList>
    </citation>
    <scope>NUCLEOTIDE SEQUENCE [LARGE SCALE GENOMIC DNA]</scope>
    <source>
        <strain evidence="8 9">DSM 22335</strain>
    </source>
</reference>
<evidence type="ECO:0000256" key="5">
    <source>
        <dbReference type="ARBA" id="ARBA00022692"/>
    </source>
</evidence>
<dbReference type="GO" id="GO:0009279">
    <property type="term" value="C:cell outer membrane"/>
    <property type="evidence" value="ECO:0007669"/>
    <property type="project" value="UniProtKB-SubCell"/>
</dbReference>
<dbReference type="Proteomes" id="UP000190888">
    <property type="component" value="Unassembled WGS sequence"/>
</dbReference>
<dbReference type="EMBL" id="FUWH01000001">
    <property type="protein sequence ID" value="SJZ34160.1"/>
    <property type="molecule type" value="Genomic_DNA"/>
</dbReference>
<evidence type="ECO:0000256" key="1">
    <source>
        <dbReference type="ARBA" id="ARBA00004442"/>
    </source>
</evidence>
<dbReference type="GO" id="GO:0015288">
    <property type="term" value="F:porin activity"/>
    <property type="evidence" value="ECO:0007669"/>
    <property type="project" value="TreeGrafter"/>
</dbReference>
<dbReference type="STRING" id="413434.SAMN04488132_101228"/>
<keyword evidence="9" id="KW-1185">Reference proteome</keyword>
<evidence type="ECO:0000256" key="6">
    <source>
        <dbReference type="ARBA" id="ARBA00023136"/>
    </source>
</evidence>
<keyword evidence="5" id="KW-0812">Transmembrane</keyword>
<evidence type="ECO:0000313" key="9">
    <source>
        <dbReference type="Proteomes" id="UP000190888"/>
    </source>
</evidence>
<comment type="subcellular location">
    <subcellularLocation>
        <location evidence="1">Cell outer membrane</location>
    </subcellularLocation>
</comment>
<evidence type="ECO:0000256" key="3">
    <source>
        <dbReference type="ARBA" id="ARBA00022448"/>
    </source>
</evidence>
<dbReference type="OrthoDB" id="9811587at2"/>
<organism evidence="8 9">
    <name type="scientific">Sediminibacterium ginsengisoli</name>
    <dbReference type="NCBI Taxonomy" id="413434"/>
    <lineage>
        <taxon>Bacteria</taxon>
        <taxon>Pseudomonadati</taxon>
        <taxon>Bacteroidota</taxon>
        <taxon>Chitinophagia</taxon>
        <taxon>Chitinophagales</taxon>
        <taxon>Chitinophagaceae</taxon>
        <taxon>Sediminibacterium</taxon>
    </lineage>
</organism>
<keyword evidence="4" id="KW-1134">Transmembrane beta strand</keyword>
<evidence type="ECO:0000256" key="2">
    <source>
        <dbReference type="ARBA" id="ARBA00007613"/>
    </source>
</evidence>
<dbReference type="PANTHER" id="PTHR30026">
    <property type="entry name" value="OUTER MEMBRANE PROTEIN TOLC"/>
    <property type="match status" value="1"/>
</dbReference>
<keyword evidence="6" id="KW-0472">Membrane</keyword>
<comment type="similarity">
    <text evidence="2">Belongs to the outer membrane factor (OMF) (TC 1.B.17) family.</text>
</comment>
<dbReference type="AlphaFoldDB" id="A0A1T4JVC2"/>
<dbReference type="RefSeq" id="WP_078829575.1">
    <property type="nucleotide sequence ID" value="NZ_FUWH01000001.1"/>
</dbReference>
<dbReference type="GO" id="GO:0015562">
    <property type="term" value="F:efflux transmembrane transporter activity"/>
    <property type="evidence" value="ECO:0007669"/>
    <property type="project" value="InterPro"/>
</dbReference>
<keyword evidence="3" id="KW-0813">Transport</keyword>